<comment type="caution">
    <text evidence="3">The sequence shown here is derived from an EMBL/GenBank/DDBJ whole genome shotgun (WGS) entry which is preliminary data.</text>
</comment>
<feature type="compositionally biased region" description="Basic and acidic residues" evidence="1">
    <location>
        <begin position="19"/>
        <end position="28"/>
    </location>
</feature>
<gene>
    <name evidence="3" type="ORF">OWR29_36635</name>
</gene>
<feature type="region of interest" description="Disordered" evidence="1">
    <location>
        <begin position="1"/>
        <end position="28"/>
    </location>
</feature>
<dbReference type="Proteomes" id="UP001151002">
    <property type="component" value="Unassembled WGS sequence"/>
</dbReference>
<dbReference type="RefSeq" id="WP_267568090.1">
    <property type="nucleotide sequence ID" value="NZ_JAPNTZ010000016.1"/>
</dbReference>
<evidence type="ECO:0000313" key="3">
    <source>
        <dbReference type="EMBL" id="MCY1143559.1"/>
    </source>
</evidence>
<evidence type="ECO:0000259" key="2">
    <source>
        <dbReference type="Pfam" id="PF19631"/>
    </source>
</evidence>
<dbReference type="Pfam" id="PF19631">
    <property type="entry name" value="Trypco2"/>
    <property type="match status" value="1"/>
</dbReference>
<reference evidence="3" key="1">
    <citation type="submission" date="2022-11" db="EMBL/GenBank/DDBJ databases">
        <authorList>
            <person name="Somphong A."/>
            <person name="Phongsopitanun W."/>
        </authorList>
    </citation>
    <scope>NUCLEOTIDE SEQUENCE</scope>
    <source>
        <strain evidence="3">Pm04-4</strain>
    </source>
</reference>
<dbReference type="EMBL" id="JAPNTZ010000016">
    <property type="protein sequence ID" value="MCY1143559.1"/>
    <property type="molecule type" value="Genomic_DNA"/>
</dbReference>
<name>A0ABT4BAK6_9ACTN</name>
<feature type="domain" description="Trypsin-co-occurring" evidence="2">
    <location>
        <begin position="34"/>
        <end position="112"/>
    </location>
</feature>
<keyword evidence="4" id="KW-1185">Reference proteome</keyword>
<proteinExistence type="predicted"/>
<evidence type="ECO:0000313" key="4">
    <source>
        <dbReference type="Proteomes" id="UP001151002"/>
    </source>
</evidence>
<accession>A0ABT4BAK6</accession>
<organism evidence="3 4">
    <name type="scientific">Paractinoplanes pyxinae</name>
    <dbReference type="NCBI Taxonomy" id="2997416"/>
    <lineage>
        <taxon>Bacteria</taxon>
        <taxon>Bacillati</taxon>
        <taxon>Actinomycetota</taxon>
        <taxon>Actinomycetes</taxon>
        <taxon>Micromonosporales</taxon>
        <taxon>Micromonosporaceae</taxon>
        <taxon>Paractinoplanes</taxon>
    </lineage>
</organism>
<sequence length="193" mass="20087">MPSRSSSGLPRPATPRARRHEEVRSVRTTDDGVRISDLITAVKDSVREANLSATDAGRDLRVSKVELTLSIVASRDGGAGIELKVPVIGMKLGGRYRHGSSSSQTLQVTLVPAASPGAEIRSGDVEEALVDAISTVRAAIVAASDGDDPFVMESSVITLIFAVTDTGSISLLGEGDLTDETTSTLVMTLVPTG</sequence>
<protein>
    <recommendedName>
        <fullName evidence="2">Trypsin-co-occurring domain-containing protein</fullName>
    </recommendedName>
</protein>
<dbReference type="InterPro" id="IPR045608">
    <property type="entry name" value="Trypco2"/>
</dbReference>
<evidence type="ECO:0000256" key="1">
    <source>
        <dbReference type="SAM" id="MobiDB-lite"/>
    </source>
</evidence>